<dbReference type="GO" id="GO:0016787">
    <property type="term" value="F:hydrolase activity"/>
    <property type="evidence" value="ECO:0007669"/>
    <property type="project" value="UniProtKB-KW"/>
</dbReference>
<name>A0ABV6R403_9CAUL</name>
<feature type="domain" description="Peptidase S9 prolyl oligopeptidase catalytic" evidence="2">
    <location>
        <begin position="415"/>
        <end position="612"/>
    </location>
</feature>
<keyword evidence="4" id="KW-1185">Reference proteome</keyword>
<evidence type="ECO:0000313" key="4">
    <source>
        <dbReference type="Proteomes" id="UP001589906"/>
    </source>
</evidence>
<proteinExistence type="predicted"/>
<dbReference type="Pfam" id="PF00326">
    <property type="entry name" value="Peptidase_S9"/>
    <property type="match status" value="1"/>
</dbReference>
<protein>
    <submittedName>
        <fullName evidence="3">Alpha/beta hydrolase family protein</fullName>
        <ecNumber evidence="3">3.4.-.-</ecNumber>
    </submittedName>
</protein>
<evidence type="ECO:0000256" key="1">
    <source>
        <dbReference type="ARBA" id="ARBA00022801"/>
    </source>
</evidence>
<dbReference type="EMBL" id="JBHLSW010000004">
    <property type="protein sequence ID" value="MFC0633393.1"/>
    <property type="molecule type" value="Genomic_DNA"/>
</dbReference>
<dbReference type="InterPro" id="IPR029058">
    <property type="entry name" value="AB_hydrolase_fold"/>
</dbReference>
<dbReference type="InterPro" id="IPR001375">
    <property type="entry name" value="Peptidase_S9_cat"/>
</dbReference>
<evidence type="ECO:0000259" key="2">
    <source>
        <dbReference type="Pfam" id="PF00326"/>
    </source>
</evidence>
<organism evidence="3 4">
    <name type="scientific">Brevundimonas balnearis</name>
    <dbReference type="NCBI Taxonomy" id="1572858"/>
    <lineage>
        <taxon>Bacteria</taxon>
        <taxon>Pseudomonadati</taxon>
        <taxon>Pseudomonadota</taxon>
        <taxon>Alphaproteobacteria</taxon>
        <taxon>Caulobacterales</taxon>
        <taxon>Caulobacteraceae</taxon>
        <taxon>Brevundimonas</taxon>
    </lineage>
</organism>
<sequence length="620" mass="69335">MISPDGRTRAVAIWRVADLSAPPFLIGSDDERAEVVAASFIKNDRIFVTTQQLIDFNPFSGAQERTFASRTQVLDLEGNPVRVSLEFDGLNERQQAFVGIGGLVSSLPQDEQNVIVRDPLRGDLYRLNLYNGRAQRIDRGSSRYSGEQADLNGEIRARQEFDFDGGAAYIAIELKHPDTGEWSEHFRWYARDRQPIEVAGFSNDPNIIFVQSVEGRDRSAIYEYDIRARQMGEIAFAHPLFDAEGVIRSTAPADFGEVVGFTYQGERGRTYYTDPVLRDGYNQLREALRIQTTPVSWVDIETGERTRFSVGDGADISIIAASDDRSKLVVRRSGPQTPPEYWVLIDGRLALLGRAYPELAEVDFGPTELIQYEARDGLMIPAFITKPNPDIYGPGPYPTIVTPHGGPWARDNLDWDVSGWTQYYASRGYAVLQPQFRGSLGWGQRLWRAGDREWGRKMQDDNDDGVRYLIEQGIADPARVAMHGYSYGGYASMMAAVRPNGLYRCAAAGAGPATIALFKKGTYNSRYLREFQHPTADGEDPLVRVNEISIPLYLYTGDRDTRVLPSESETMAAAMRRAGKQVRLTILPDMEHTINTWTPANFAAVLTSVEEFLETDCGMG</sequence>
<dbReference type="PANTHER" id="PTHR42776">
    <property type="entry name" value="SERINE PEPTIDASE S9 FAMILY MEMBER"/>
    <property type="match status" value="1"/>
</dbReference>
<dbReference type="SUPFAM" id="SSF82171">
    <property type="entry name" value="DPP6 N-terminal domain-like"/>
    <property type="match status" value="1"/>
</dbReference>
<comment type="caution">
    <text evidence="3">The sequence shown here is derived from an EMBL/GenBank/DDBJ whole genome shotgun (WGS) entry which is preliminary data.</text>
</comment>
<dbReference type="SUPFAM" id="SSF53474">
    <property type="entry name" value="alpha/beta-Hydrolases"/>
    <property type="match status" value="1"/>
</dbReference>
<dbReference type="Proteomes" id="UP001589906">
    <property type="component" value="Unassembled WGS sequence"/>
</dbReference>
<evidence type="ECO:0000313" key="3">
    <source>
        <dbReference type="EMBL" id="MFC0633393.1"/>
    </source>
</evidence>
<dbReference type="PANTHER" id="PTHR42776:SF27">
    <property type="entry name" value="DIPEPTIDYL PEPTIDASE FAMILY MEMBER 6"/>
    <property type="match status" value="1"/>
</dbReference>
<dbReference type="Gene3D" id="3.40.50.1820">
    <property type="entry name" value="alpha/beta hydrolase"/>
    <property type="match status" value="1"/>
</dbReference>
<reference evidence="3 4" key="1">
    <citation type="submission" date="2024-09" db="EMBL/GenBank/DDBJ databases">
        <authorList>
            <person name="Sun Q."/>
            <person name="Mori K."/>
        </authorList>
    </citation>
    <scope>NUCLEOTIDE SEQUENCE [LARGE SCALE GENOMIC DNA]</scope>
    <source>
        <strain evidence="3 4">NCAIM B.02621</strain>
    </source>
</reference>
<gene>
    <name evidence="3" type="ORF">ACFFGE_05820</name>
</gene>
<keyword evidence="1 3" id="KW-0378">Hydrolase</keyword>
<accession>A0ABV6R403</accession>
<dbReference type="EC" id="3.4.-.-" evidence="3"/>